<name>A0A840ZGS7_9HYPH</name>
<comment type="caution">
    <text evidence="3">The sequence shown here is derived from an EMBL/GenBank/DDBJ whole genome shotgun (WGS) entry which is preliminary data.</text>
</comment>
<organism evidence="3 4">
    <name type="scientific">Methylorubrum rhodinum</name>
    <dbReference type="NCBI Taxonomy" id="29428"/>
    <lineage>
        <taxon>Bacteria</taxon>
        <taxon>Pseudomonadati</taxon>
        <taxon>Pseudomonadota</taxon>
        <taxon>Alphaproteobacteria</taxon>
        <taxon>Hyphomicrobiales</taxon>
        <taxon>Methylobacteriaceae</taxon>
        <taxon>Methylorubrum</taxon>
    </lineage>
</organism>
<gene>
    <name evidence="3" type="ORF">HNR00_001076</name>
</gene>
<protein>
    <submittedName>
        <fullName evidence="3">Uncharacterized protein</fullName>
    </submittedName>
</protein>
<feature type="signal peptide" evidence="2">
    <location>
        <begin position="1"/>
        <end position="22"/>
    </location>
</feature>
<feature type="region of interest" description="Disordered" evidence="1">
    <location>
        <begin position="21"/>
        <end position="105"/>
    </location>
</feature>
<evidence type="ECO:0000313" key="4">
    <source>
        <dbReference type="Proteomes" id="UP000583454"/>
    </source>
</evidence>
<keyword evidence="4" id="KW-1185">Reference proteome</keyword>
<dbReference type="Proteomes" id="UP000583454">
    <property type="component" value="Unassembled WGS sequence"/>
</dbReference>
<dbReference type="RefSeq" id="WP_183566022.1">
    <property type="nucleotide sequence ID" value="NZ_JACHOP010000003.1"/>
</dbReference>
<feature type="chain" id="PRO_5032359285" evidence="2">
    <location>
        <begin position="23"/>
        <end position="105"/>
    </location>
</feature>
<evidence type="ECO:0000256" key="1">
    <source>
        <dbReference type="SAM" id="MobiDB-lite"/>
    </source>
</evidence>
<keyword evidence="2" id="KW-0732">Signal</keyword>
<proteinExistence type="predicted"/>
<evidence type="ECO:0000313" key="3">
    <source>
        <dbReference type="EMBL" id="MBB5756378.1"/>
    </source>
</evidence>
<evidence type="ECO:0000256" key="2">
    <source>
        <dbReference type="SAM" id="SignalP"/>
    </source>
</evidence>
<sequence length="105" mass="10913">MKRIVAVSVLAMVVGLPAAALADSGGGSRQPAGGGFMSSYQDDPYHDPRSLHSQRAGTGQILGAPMLSENAGAKGGPVRSAIRRGEVDPNWATTGSVTKKRRLQR</sequence>
<reference evidence="3 4" key="1">
    <citation type="submission" date="2020-08" db="EMBL/GenBank/DDBJ databases">
        <title>Genomic Encyclopedia of Type Strains, Phase IV (KMG-IV): sequencing the most valuable type-strain genomes for metagenomic binning, comparative biology and taxonomic classification.</title>
        <authorList>
            <person name="Goeker M."/>
        </authorList>
    </citation>
    <scope>NUCLEOTIDE SEQUENCE [LARGE SCALE GENOMIC DNA]</scope>
    <source>
        <strain evidence="3 4">DSM 2163</strain>
    </source>
</reference>
<accession>A0A840ZGS7</accession>
<feature type="compositionally biased region" description="Gly residues" evidence="1">
    <location>
        <begin position="24"/>
        <end position="36"/>
    </location>
</feature>
<dbReference type="EMBL" id="JACHOP010000003">
    <property type="protein sequence ID" value="MBB5756378.1"/>
    <property type="molecule type" value="Genomic_DNA"/>
</dbReference>
<dbReference type="AlphaFoldDB" id="A0A840ZGS7"/>